<evidence type="ECO:0000313" key="1">
    <source>
        <dbReference type="EMBL" id="KOX80679.1"/>
    </source>
</evidence>
<accession>A0A0M9AD35</accession>
<sequence>MPILRERVVGTRSESNQSKIGLSQRTFIDCNEVERSTDRGPTKRVRFWQQKAQVAIASLHKLF</sequence>
<protein>
    <submittedName>
        <fullName evidence="1">Uncharacterized protein</fullName>
    </submittedName>
</protein>
<dbReference type="AlphaFoldDB" id="A0A0M9AD35"/>
<gene>
    <name evidence="1" type="ORF">WN51_01967</name>
</gene>
<name>A0A0M9AD35_9HYME</name>
<keyword evidence="2" id="KW-1185">Reference proteome</keyword>
<proteinExistence type="predicted"/>
<dbReference type="EMBL" id="KQ435698">
    <property type="protein sequence ID" value="KOX80679.1"/>
    <property type="molecule type" value="Genomic_DNA"/>
</dbReference>
<evidence type="ECO:0000313" key="2">
    <source>
        <dbReference type="Proteomes" id="UP000053105"/>
    </source>
</evidence>
<reference evidence="1 2" key="1">
    <citation type="submission" date="2015-07" db="EMBL/GenBank/DDBJ databases">
        <title>The genome of Melipona quadrifasciata.</title>
        <authorList>
            <person name="Pan H."/>
            <person name="Kapheim K."/>
        </authorList>
    </citation>
    <scope>NUCLEOTIDE SEQUENCE [LARGE SCALE GENOMIC DNA]</scope>
    <source>
        <strain evidence="1">0111107301</strain>
        <tissue evidence="1">Whole body</tissue>
    </source>
</reference>
<dbReference type="Proteomes" id="UP000053105">
    <property type="component" value="Unassembled WGS sequence"/>
</dbReference>
<organism evidence="1 2">
    <name type="scientific">Melipona quadrifasciata</name>
    <dbReference type="NCBI Taxonomy" id="166423"/>
    <lineage>
        <taxon>Eukaryota</taxon>
        <taxon>Metazoa</taxon>
        <taxon>Ecdysozoa</taxon>
        <taxon>Arthropoda</taxon>
        <taxon>Hexapoda</taxon>
        <taxon>Insecta</taxon>
        <taxon>Pterygota</taxon>
        <taxon>Neoptera</taxon>
        <taxon>Endopterygota</taxon>
        <taxon>Hymenoptera</taxon>
        <taxon>Apocrita</taxon>
        <taxon>Aculeata</taxon>
        <taxon>Apoidea</taxon>
        <taxon>Anthophila</taxon>
        <taxon>Apidae</taxon>
        <taxon>Melipona</taxon>
    </lineage>
</organism>